<evidence type="ECO:0000256" key="1">
    <source>
        <dbReference type="ARBA" id="ARBA00009003"/>
    </source>
</evidence>
<comment type="caution">
    <text evidence="4">The sequence shown here is derived from an EMBL/GenBank/DDBJ whole genome shotgun (WGS) entry which is preliminary data.</text>
</comment>
<dbReference type="InterPro" id="IPR051706">
    <property type="entry name" value="Glycosyltransferase_domain"/>
</dbReference>
<keyword evidence="3" id="KW-0472">Membrane</keyword>
<dbReference type="EMBL" id="SPUK01000002">
    <property type="protein sequence ID" value="TQW00020.1"/>
    <property type="molecule type" value="Genomic_DNA"/>
</dbReference>
<dbReference type="Pfam" id="PF04488">
    <property type="entry name" value="Gly_transf_sug"/>
    <property type="match status" value="1"/>
</dbReference>
<evidence type="ECO:0000256" key="3">
    <source>
        <dbReference type="SAM" id="Phobius"/>
    </source>
</evidence>
<dbReference type="PANTHER" id="PTHR32385">
    <property type="entry name" value="MANNOSYL PHOSPHORYLINOSITOL CERAMIDE SYNTHASE"/>
    <property type="match status" value="1"/>
</dbReference>
<dbReference type="PANTHER" id="PTHR32385:SF15">
    <property type="entry name" value="INOSITOL PHOSPHOCERAMIDE MANNOSYLTRANSFERASE 1"/>
    <property type="match status" value="1"/>
</dbReference>
<evidence type="ECO:0000313" key="5">
    <source>
        <dbReference type="Proteomes" id="UP000315783"/>
    </source>
</evidence>
<comment type="similarity">
    <text evidence="1">Belongs to the glycosyltransferase 32 family.</text>
</comment>
<keyword evidence="5" id="KW-1185">Reference proteome</keyword>
<proteinExistence type="inferred from homology"/>
<dbReference type="InterPro" id="IPR029044">
    <property type="entry name" value="Nucleotide-diphossugar_trans"/>
</dbReference>
<reference evidence="4 5" key="1">
    <citation type="journal article" date="2019" name="Appl. Microbiol. Biotechnol.">
        <title>Genome sequence of Isaria javanica and comparative genome analysis insights into family S53 peptidase evolution in fungal entomopathogens.</title>
        <authorList>
            <person name="Lin R."/>
            <person name="Zhang X."/>
            <person name="Xin B."/>
            <person name="Zou M."/>
            <person name="Gao Y."/>
            <person name="Qin F."/>
            <person name="Hu Q."/>
            <person name="Xie B."/>
            <person name="Cheng X."/>
        </authorList>
    </citation>
    <scope>NUCLEOTIDE SEQUENCE [LARGE SCALE GENOMIC DNA]</scope>
    <source>
        <strain evidence="4 5">IJ1G</strain>
    </source>
</reference>
<dbReference type="GO" id="GO:0000030">
    <property type="term" value="F:mannosyltransferase activity"/>
    <property type="evidence" value="ECO:0007669"/>
    <property type="project" value="TreeGrafter"/>
</dbReference>
<dbReference type="SUPFAM" id="SSF53448">
    <property type="entry name" value="Nucleotide-diphospho-sugar transferases"/>
    <property type="match status" value="1"/>
</dbReference>
<keyword evidence="3" id="KW-1133">Transmembrane helix</keyword>
<gene>
    <name evidence="4" type="ORF">IF1G_02234</name>
</gene>
<keyword evidence="3" id="KW-0812">Transmembrane</keyword>
<sequence>MDLHIFSASYSHKPLSCSLFAPFLYQISSQSLSLAAIYLFSYTPNLFSSYVIALPSALLYLTQHRDLVSSSLPDCSTDIRSWQAKTEPSCHSAVAKEPLASCCWSAIASPERLKEAADTINHCHATTNKTNPRIPNIIHQIWKDKDLSTYPLTASSGTWESRFEHSNYTIKLWTEADIVTLVKTSYPWFLSTYESYKYNIQRADVARLMVVHHQGGVYADLDAYPSVDTSVEAISCLQNLGYQAILAPTGEDRGISNHFFMAEKDSEFLLWALHEAKKRAISLSGRFMLPYMAVFWSTGPMMITSVMNEYAWLYNQAAEIKSMAVLKDSYLHSFLHHAAGRSWHGSDGRVLNYIADHFNTVFAPMLIFLFAASAAVLVARRWGQVRPHVYNAVRLSQF</sequence>
<dbReference type="InterPro" id="IPR007577">
    <property type="entry name" value="GlycoTrfase_DXD_sugar-bd_CS"/>
</dbReference>
<protein>
    <submittedName>
        <fullName evidence="4">Glycosyltransferase</fullName>
    </submittedName>
</protein>
<evidence type="ECO:0000256" key="2">
    <source>
        <dbReference type="ARBA" id="ARBA00022679"/>
    </source>
</evidence>
<keyword evidence="2 4" id="KW-0808">Transferase</keyword>
<organism evidence="4 5">
    <name type="scientific">Cordyceps javanica</name>
    <dbReference type="NCBI Taxonomy" id="43265"/>
    <lineage>
        <taxon>Eukaryota</taxon>
        <taxon>Fungi</taxon>
        <taxon>Dikarya</taxon>
        <taxon>Ascomycota</taxon>
        <taxon>Pezizomycotina</taxon>
        <taxon>Sordariomycetes</taxon>
        <taxon>Hypocreomycetidae</taxon>
        <taxon>Hypocreales</taxon>
        <taxon>Cordycipitaceae</taxon>
        <taxon>Cordyceps</taxon>
    </lineage>
</organism>
<evidence type="ECO:0000313" key="4">
    <source>
        <dbReference type="EMBL" id="TQW00020.1"/>
    </source>
</evidence>
<feature type="transmembrane region" description="Helical" evidence="3">
    <location>
        <begin position="287"/>
        <end position="307"/>
    </location>
</feature>
<dbReference type="AlphaFoldDB" id="A0A545VEF1"/>
<feature type="transmembrane region" description="Helical" evidence="3">
    <location>
        <begin position="361"/>
        <end position="379"/>
    </location>
</feature>
<accession>A0A545VEF1</accession>
<name>A0A545VEF1_9HYPO</name>
<dbReference type="GO" id="GO:0051999">
    <property type="term" value="P:mannosyl-inositol phosphorylceramide biosynthetic process"/>
    <property type="evidence" value="ECO:0007669"/>
    <property type="project" value="TreeGrafter"/>
</dbReference>
<dbReference type="Gene3D" id="3.90.550.20">
    <property type="match status" value="1"/>
</dbReference>
<dbReference type="Proteomes" id="UP000315783">
    <property type="component" value="Unassembled WGS sequence"/>
</dbReference>
<dbReference type="GO" id="GO:0016020">
    <property type="term" value="C:membrane"/>
    <property type="evidence" value="ECO:0007669"/>
    <property type="project" value="GOC"/>
</dbReference>